<dbReference type="SUPFAM" id="SSF57016">
    <property type="entry name" value="Plant lectins/antimicrobial peptides"/>
    <property type="match status" value="1"/>
</dbReference>
<protein>
    <submittedName>
        <fullName evidence="4">Putative chitin deacetylase protein</fullName>
    </submittedName>
</protein>
<dbReference type="EMBL" id="JABFCT010000028">
    <property type="protein sequence ID" value="KAF5867468.1"/>
    <property type="molecule type" value="Genomic_DNA"/>
</dbReference>
<organism evidence="4 5">
    <name type="scientific">Botrytis fragariae</name>
    <dbReference type="NCBI Taxonomy" id="1964551"/>
    <lineage>
        <taxon>Eukaryota</taxon>
        <taxon>Fungi</taxon>
        <taxon>Dikarya</taxon>
        <taxon>Ascomycota</taxon>
        <taxon>Pezizomycotina</taxon>
        <taxon>Leotiomycetes</taxon>
        <taxon>Helotiales</taxon>
        <taxon>Sclerotiniaceae</taxon>
        <taxon>Botrytis</taxon>
    </lineage>
</organism>
<proteinExistence type="predicted"/>
<dbReference type="InterPro" id="IPR001002">
    <property type="entry name" value="Chitin-bd_1"/>
</dbReference>
<dbReference type="OrthoDB" id="1193027at2759"/>
<dbReference type="PROSITE" id="PS00026">
    <property type="entry name" value="CHIT_BIND_I_1"/>
    <property type="match status" value="1"/>
</dbReference>
<accession>A0A8H6ECR1</accession>
<dbReference type="AlphaFoldDB" id="A0A8H6ECR1"/>
<dbReference type="Gene3D" id="3.30.60.10">
    <property type="entry name" value="Endochitinase-like"/>
    <property type="match status" value="1"/>
</dbReference>
<feature type="disulfide bond" evidence="2">
    <location>
        <begin position="56"/>
        <end position="70"/>
    </location>
</feature>
<evidence type="ECO:0000256" key="1">
    <source>
        <dbReference type="ARBA" id="ARBA00022669"/>
    </source>
</evidence>
<dbReference type="SMART" id="SM00270">
    <property type="entry name" value="ChtBD1"/>
    <property type="match status" value="1"/>
</dbReference>
<feature type="disulfide bond" evidence="2">
    <location>
        <begin position="51"/>
        <end position="63"/>
    </location>
</feature>
<gene>
    <name evidence="4" type="ORF">Bfra_010442</name>
</gene>
<dbReference type="InterPro" id="IPR018371">
    <property type="entry name" value="Chitin-binding_1_CS"/>
</dbReference>
<comment type="caution">
    <text evidence="2">Lacks conserved residue(s) required for the propagation of feature annotation.</text>
</comment>
<dbReference type="Proteomes" id="UP000531561">
    <property type="component" value="Unassembled WGS sequence"/>
</dbReference>
<comment type="caution">
    <text evidence="4">The sequence shown here is derived from an EMBL/GenBank/DDBJ whole genome shotgun (WGS) entry which is preliminary data.</text>
</comment>
<evidence type="ECO:0000259" key="3">
    <source>
        <dbReference type="PROSITE" id="PS50941"/>
    </source>
</evidence>
<name>A0A8H6ECR1_9HELO</name>
<dbReference type="InterPro" id="IPR036861">
    <property type="entry name" value="Endochitinase-like_sf"/>
</dbReference>
<dbReference type="GO" id="GO:0008061">
    <property type="term" value="F:chitin binding"/>
    <property type="evidence" value="ECO:0007669"/>
    <property type="project" value="UniProtKB-UniRule"/>
</dbReference>
<sequence>MTDTATTTTAALPTVTLSPDGSCGGESGNVSHAHVHYWKVLLISTGTGYTCEPSDCCSESGYCGNTSDFCGVGCQSALF</sequence>
<feature type="domain" description="Chitin-binding type-1" evidence="3">
    <location>
        <begin position="20"/>
        <end position="79"/>
    </location>
</feature>
<evidence type="ECO:0000313" key="4">
    <source>
        <dbReference type="EMBL" id="KAF5867468.1"/>
    </source>
</evidence>
<evidence type="ECO:0000313" key="5">
    <source>
        <dbReference type="Proteomes" id="UP000531561"/>
    </source>
</evidence>
<keyword evidence="5" id="KW-1185">Reference proteome</keyword>
<keyword evidence="2" id="KW-1015">Disulfide bond</keyword>
<dbReference type="PROSITE" id="PS50941">
    <property type="entry name" value="CHIT_BIND_I_2"/>
    <property type="match status" value="1"/>
</dbReference>
<dbReference type="Pfam" id="PF00187">
    <property type="entry name" value="Chitin_bind_1"/>
    <property type="match status" value="1"/>
</dbReference>
<dbReference type="GeneID" id="59264466"/>
<dbReference type="RefSeq" id="XP_037186417.1">
    <property type="nucleotide sequence ID" value="XM_037340774.1"/>
</dbReference>
<evidence type="ECO:0000256" key="2">
    <source>
        <dbReference type="PROSITE-ProRule" id="PRU00261"/>
    </source>
</evidence>
<keyword evidence="1 2" id="KW-0147">Chitin-binding</keyword>
<reference evidence="4 5" key="1">
    <citation type="journal article" date="2020" name="Phytopathology">
        <title>A high-quality genome resource of Botrytis fragariae, a new and rapidly spreading fungal pathogen causing strawberry gray mold in the U.S.A.</title>
        <authorList>
            <person name="Wu Y."/>
            <person name="Saski C.A."/>
            <person name="Schnabel G."/>
            <person name="Xiao S."/>
            <person name="Hu M."/>
        </authorList>
    </citation>
    <scope>NUCLEOTIDE SEQUENCE [LARGE SCALE GENOMIC DNA]</scope>
    <source>
        <strain evidence="4 5">BVB16</strain>
    </source>
</reference>